<reference evidence="2 3" key="1">
    <citation type="submission" date="2020-08" db="EMBL/GenBank/DDBJ databases">
        <title>Plant Genome Project.</title>
        <authorList>
            <person name="Zhang R.-G."/>
        </authorList>
    </citation>
    <scope>NUCLEOTIDE SEQUENCE [LARGE SCALE GENOMIC DNA]</scope>
    <source>
        <tissue evidence="2">Rhizome</tissue>
    </source>
</reference>
<dbReference type="PANTHER" id="PTHR11122">
    <property type="entry name" value="APOSPORY-ASSOCIATED PROTEIN C-RELATED"/>
    <property type="match status" value="1"/>
</dbReference>
<dbReference type="Proteomes" id="UP000734854">
    <property type="component" value="Unassembled WGS sequence"/>
</dbReference>
<dbReference type="EMBL" id="JACMSC010000009">
    <property type="protein sequence ID" value="KAG6508558.1"/>
    <property type="molecule type" value="Genomic_DNA"/>
</dbReference>
<comment type="caution">
    <text evidence="2">The sequence shown here is derived from an EMBL/GenBank/DDBJ whole genome shotgun (WGS) entry which is preliminary data.</text>
</comment>
<accession>A0A8J5GXQ0</accession>
<evidence type="ECO:0000256" key="1">
    <source>
        <dbReference type="SAM" id="MobiDB-lite"/>
    </source>
</evidence>
<feature type="compositionally biased region" description="Acidic residues" evidence="1">
    <location>
        <begin position="263"/>
        <end position="281"/>
    </location>
</feature>
<feature type="region of interest" description="Disordered" evidence="1">
    <location>
        <begin position="236"/>
        <end position="281"/>
    </location>
</feature>
<evidence type="ECO:0000313" key="3">
    <source>
        <dbReference type="Proteomes" id="UP000734854"/>
    </source>
</evidence>
<dbReference type="OrthoDB" id="782148at2759"/>
<dbReference type="GO" id="GO:0005737">
    <property type="term" value="C:cytoplasm"/>
    <property type="evidence" value="ECO:0007669"/>
    <property type="project" value="TreeGrafter"/>
</dbReference>
<feature type="compositionally biased region" description="Polar residues" evidence="1">
    <location>
        <begin position="249"/>
        <end position="260"/>
    </location>
</feature>
<feature type="compositionally biased region" description="Low complexity" evidence="1">
    <location>
        <begin position="236"/>
        <end position="248"/>
    </location>
</feature>
<dbReference type="PANTHER" id="PTHR11122:SF15">
    <property type="entry name" value="PROTEIN NDH-DEPENDENT CYCLIC ELECTRON FLOW 5"/>
    <property type="match status" value="1"/>
</dbReference>
<name>A0A8J5GXQ0_ZINOF</name>
<keyword evidence="3" id="KW-1185">Reference proteome</keyword>
<evidence type="ECO:0000313" key="2">
    <source>
        <dbReference type="EMBL" id="KAG6508558.1"/>
    </source>
</evidence>
<protein>
    <recommendedName>
        <fullName evidence="4">NDH-dependent cyclic electron flow 5</fullName>
    </recommendedName>
</protein>
<sequence>MAVTASIFSTPSPLPLVPPLKHLKASHKSASISHRRQLSVLAMTSISLPINVDYLETEFSGHGVSFQGVGDNCAVKMGMENGSVATLMLPSGLVTSYKPIMWHGATFEVLHTTVSEGEAGEAVVRGGASMDFKIHADGCSIPWSSNHWSLQSVRGSPENSIQVELLSLSPHSMVEAKFLVTLDQDSISSELIVANTKSSSAIEMSGSFISHLKVSTPDATYAVGLQGSNYHSKKPISSEFSIIPPSASNRRGNSDSLSTPNEKEEEEGSSTEESEGEEDDDYAHMTEKMSRIYTSAPRQFTIIDRGRRNSVVIRRSGLEEVYMYSPGSEHDWYGNYAYVCVGPSAKLRPLVVAPGGIWRGSQCIHNPNL</sequence>
<gene>
    <name evidence="2" type="ORF">ZIOFF_033932</name>
</gene>
<organism evidence="2 3">
    <name type="scientific">Zingiber officinale</name>
    <name type="common">Ginger</name>
    <name type="synonym">Amomum zingiber</name>
    <dbReference type="NCBI Taxonomy" id="94328"/>
    <lineage>
        <taxon>Eukaryota</taxon>
        <taxon>Viridiplantae</taxon>
        <taxon>Streptophyta</taxon>
        <taxon>Embryophyta</taxon>
        <taxon>Tracheophyta</taxon>
        <taxon>Spermatophyta</taxon>
        <taxon>Magnoliopsida</taxon>
        <taxon>Liliopsida</taxon>
        <taxon>Zingiberales</taxon>
        <taxon>Zingiberaceae</taxon>
        <taxon>Zingiber</taxon>
    </lineage>
</organism>
<evidence type="ECO:0008006" key="4">
    <source>
        <dbReference type="Google" id="ProtNLM"/>
    </source>
</evidence>
<dbReference type="GO" id="GO:0047938">
    <property type="term" value="F:glucose-6-phosphate 1-epimerase activity"/>
    <property type="evidence" value="ECO:0007669"/>
    <property type="project" value="TreeGrafter"/>
</dbReference>
<dbReference type="AlphaFoldDB" id="A0A8J5GXQ0"/>
<proteinExistence type="predicted"/>